<accession>A0ABS8YFR6</accession>
<comment type="caution">
    <text evidence="1">The sequence shown here is derived from an EMBL/GenBank/DDBJ whole genome shotgun (WGS) entry which is preliminary data.</text>
</comment>
<name>A0ABS8YFR6_9BACL</name>
<protein>
    <submittedName>
        <fullName evidence="1">Uncharacterized protein</fullName>
    </submittedName>
</protein>
<evidence type="ECO:0000313" key="1">
    <source>
        <dbReference type="EMBL" id="MCE5168354.1"/>
    </source>
</evidence>
<dbReference type="EMBL" id="JAJNBZ010000002">
    <property type="protein sequence ID" value="MCE5168354.1"/>
    <property type="molecule type" value="Genomic_DNA"/>
</dbReference>
<dbReference type="Proteomes" id="UP001199916">
    <property type="component" value="Unassembled WGS sequence"/>
</dbReference>
<organism evidence="1 2">
    <name type="scientific">Paenibacillus profundus</name>
    <dbReference type="NCBI Taxonomy" id="1173085"/>
    <lineage>
        <taxon>Bacteria</taxon>
        <taxon>Bacillati</taxon>
        <taxon>Bacillota</taxon>
        <taxon>Bacilli</taxon>
        <taxon>Bacillales</taxon>
        <taxon>Paenibacillaceae</taxon>
        <taxon>Paenibacillus</taxon>
    </lineage>
</organism>
<gene>
    <name evidence="1" type="ORF">LQV63_03370</name>
</gene>
<reference evidence="1 2" key="1">
    <citation type="submission" date="2021-11" db="EMBL/GenBank/DDBJ databases">
        <title>Draft genome sequence of Paenibacillus profundus YoMME, a new Gram-positive bacteria with exoelectrogenic properties.</title>
        <authorList>
            <person name="Hubenova Y."/>
            <person name="Hubenova E."/>
            <person name="Manasiev Y."/>
            <person name="Peykov S."/>
            <person name="Mitov M."/>
        </authorList>
    </citation>
    <scope>NUCLEOTIDE SEQUENCE [LARGE SCALE GENOMIC DNA]</scope>
    <source>
        <strain evidence="1 2">YoMME</strain>
    </source>
</reference>
<proteinExistence type="predicted"/>
<keyword evidence="2" id="KW-1185">Reference proteome</keyword>
<sequence>MKQPAILLTVGSRYGNIDLSHSNILKELLKLSAELRISIQGKNPPSWAIGDQSGTYFSYYENEHGEQWVAKLDGKTLRISGLDIDWEELSLNAEQAVAENNRIVDQIVAGTLMRSKDVPESVTKAFLDVVALHQRTYGGKHPLAHIMFGVGELLWLASVLNATIPRIKP</sequence>
<evidence type="ECO:0000313" key="2">
    <source>
        <dbReference type="Proteomes" id="UP001199916"/>
    </source>
</evidence>